<accession>A0AAV8PCT5</accession>
<name>A0AAV8PCT5_ENSVE</name>
<proteinExistence type="predicted"/>
<reference evidence="1 2" key="1">
    <citation type="submission" date="2022-12" db="EMBL/GenBank/DDBJ databases">
        <title>Chromosome-scale assembly of the Ensete ventricosum genome.</title>
        <authorList>
            <person name="Dussert Y."/>
            <person name="Stocks J."/>
            <person name="Wendawek A."/>
            <person name="Woldeyes F."/>
            <person name="Nichols R.A."/>
            <person name="Borrell J.S."/>
        </authorList>
    </citation>
    <scope>NUCLEOTIDE SEQUENCE [LARGE SCALE GENOMIC DNA]</scope>
    <source>
        <strain evidence="2">cv. Maze</strain>
        <tissue evidence="1">Seeds</tissue>
    </source>
</reference>
<evidence type="ECO:0000313" key="1">
    <source>
        <dbReference type="EMBL" id="KAJ8479736.1"/>
    </source>
</evidence>
<evidence type="ECO:0000313" key="2">
    <source>
        <dbReference type="Proteomes" id="UP001222027"/>
    </source>
</evidence>
<dbReference type="Proteomes" id="UP001222027">
    <property type="component" value="Unassembled WGS sequence"/>
</dbReference>
<gene>
    <name evidence="1" type="ORF">OPV22_023463</name>
</gene>
<organism evidence="1 2">
    <name type="scientific">Ensete ventricosum</name>
    <name type="common">Abyssinian banana</name>
    <name type="synonym">Musa ensete</name>
    <dbReference type="NCBI Taxonomy" id="4639"/>
    <lineage>
        <taxon>Eukaryota</taxon>
        <taxon>Viridiplantae</taxon>
        <taxon>Streptophyta</taxon>
        <taxon>Embryophyta</taxon>
        <taxon>Tracheophyta</taxon>
        <taxon>Spermatophyta</taxon>
        <taxon>Magnoliopsida</taxon>
        <taxon>Liliopsida</taxon>
        <taxon>Zingiberales</taxon>
        <taxon>Musaceae</taxon>
        <taxon>Ensete</taxon>
    </lineage>
</organism>
<dbReference type="EMBL" id="JAQQAF010000006">
    <property type="protein sequence ID" value="KAJ8479736.1"/>
    <property type="molecule type" value="Genomic_DNA"/>
</dbReference>
<keyword evidence="2" id="KW-1185">Reference proteome</keyword>
<comment type="caution">
    <text evidence="1">The sequence shown here is derived from an EMBL/GenBank/DDBJ whole genome shotgun (WGS) entry which is preliminary data.</text>
</comment>
<sequence length="97" mass="11339">MGLGNQQLEREKAISFGGMFLKTTSSTLPFYTCERLRIDMVPCGSHTHRLENRTRIQIRHIRIRFFSVPVTFRHLYMPRLGILSPFCVAWRQEVGSI</sequence>
<protein>
    <submittedName>
        <fullName evidence="1">Uncharacterized protein</fullName>
    </submittedName>
</protein>
<dbReference type="AlphaFoldDB" id="A0AAV8PCT5"/>